<evidence type="ECO:0000259" key="1">
    <source>
        <dbReference type="PROSITE" id="PS51918"/>
    </source>
</evidence>
<dbReference type="GO" id="GO:0006779">
    <property type="term" value="P:porphyrin-containing compound biosynthetic process"/>
    <property type="evidence" value="ECO:0007669"/>
    <property type="project" value="TreeGrafter"/>
</dbReference>
<comment type="caution">
    <text evidence="2">The sequence shown here is derived from an EMBL/GenBank/DDBJ whole genome shotgun (WGS) entry which is preliminary data.</text>
</comment>
<dbReference type="CDD" id="cd01335">
    <property type="entry name" value="Radical_SAM"/>
    <property type="match status" value="1"/>
</dbReference>
<evidence type="ECO:0000313" key="2">
    <source>
        <dbReference type="EMBL" id="GAG65822.1"/>
    </source>
</evidence>
<dbReference type="InterPro" id="IPR034505">
    <property type="entry name" value="Coproporphyrinogen-III_oxidase"/>
</dbReference>
<dbReference type="SFLD" id="SFLDG01065">
    <property type="entry name" value="anaerobic_coproporphyrinogen-I"/>
    <property type="match status" value="1"/>
</dbReference>
<dbReference type="SUPFAM" id="SSF102114">
    <property type="entry name" value="Radical SAM enzymes"/>
    <property type="match status" value="1"/>
</dbReference>
<dbReference type="PANTHER" id="PTHR13932:SF5">
    <property type="entry name" value="RADICAL S-ADENOSYL METHIONINE DOMAIN-CONTAINING PROTEIN 1, MITOCHONDRIAL"/>
    <property type="match status" value="1"/>
</dbReference>
<dbReference type="GO" id="GO:0005737">
    <property type="term" value="C:cytoplasm"/>
    <property type="evidence" value="ECO:0007669"/>
    <property type="project" value="TreeGrafter"/>
</dbReference>
<reference evidence="2" key="1">
    <citation type="journal article" date="2014" name="Front. Microbiol.">
        <title>High frequency of phylogenetically diverse reductive dehalogenase-homologous genes in deep subseafloor sedimentary metagenomes.</title>
        <authorList>
            <person name="Kawai M."/>
            <person name="Futagami T."/>
            <person name="Toyoda A."/>
            <person name="Takaki Y."/>
            <person name="Nishi S."/>
            <person name="Hori S."/>
            <person name="Arai W."/>
            <person name="Tsubouchi T."/>
            <person name="Morono Y."/>
            <person name="Uchiyama I."/>
            <person name="Ito T."/>
            <person name="Fujiyama A."/>
            <person name="Inagaki F."/>
            <person name="Takami H."/>
        </authorList>
    </citation>
    <scope>NUCLEOTIDE SEQUENCE</scope>
    <source>
        <strain evidence="2">Expedition CK06-06</strain>
    </source>
</reference>
<dbReference type="EMBL" id="BART01006563">
    <property type="protein sequence ID" value="GAG65822.1"/>
    <property type="molecule type" value="Genomic_DNA"/>
</dbReference>
<dbReference type="PANTHER" id="PTHR13932">
    <property type="entry name" value="COPROPORPHYRINIGEN III OXIDASE"/>
    <property type="match status" value="1"/>
</dbReference>
<dbReference type="AlphaFoldDB" id="X1A6N2"/>
<protein>
    <recommendedName>
        <fullName evidence="1">Radical SAM core domain-containing protein</fullName>
    </recommendedName>
</protein>
<dbReference type="InterPro" id="IPR007197">
    <property type="entry name" value="rSAM"/>
</dbReference>
<accession>X1A6N2</accession>
<dbReference type="Pfam" id="PF04055">
    <property type="entry name" value="Radical_SAM"/>
    <property type="match status" value="1"/>
</dbReference>
<dbReference type="GO" id="GO:0051539">
    <property type="term" value="F:4 iron, 4 sulfur cluster binding"/>
    <property type="evidence" value="ECO:0007669"/>
    <property type="project" value="TreeGrafter"/>
</dbReference>
<dbReference type="InterPro" id="IPR023404">
    <property type="entry name" value="rSAM_horseshoe"/>
</dbReference>
<feature type="non-terminal residue" evidence="2">
    <location>
        <position position="433"/>
    </location>
</feature>
<feature type="domain" description="Radical SAM core" evidence="1">
    <location>
        <begin position="51"/>
        <end position="299"/>
    </location>
</feature>
<proteinExistence type="predicted"/>
<dbReference type="InterPro" id="IPR006638">
    <property type="entry name" value="Elp3/MiaA/NifB-like_rSAM"/>
</dbReference>
<dbReference type="Gene3D" id="3.80.30.20">
    <property type="entry name" value="tm_1862 like domain"/>
    <property type="match status" value="1"/>
</dbReference>
<dbReference type="GO" id="GO:0003824">
    <property type="term" value="F:catalytic activity"/>
    <property type="evidence" value="ECO:0007669"/>
    <property type="project" value="InterPro"/>
</dbReference>
<dbReference type="InterPro" id="IPR058240">
    <property type="entry name" value="rSAM_sf"/>
</dbReference>
<dbReference type="PROSITE" id="PS51918">
    <property type="entry name" value="RADICAL_SAM"/>
    <property type="match status" value="1"/>
</dbReference>
<dbReference type="SMART" id="SM00729">
    <property type="entry name" value="Elp3"/>
    <property type="match status" value="1"/>
</dbReference>
<name>X1A6N2_9ZZZZ</name>
<organism evidence="2">
    <name type="scientific">marine sediment metagenome</name>
    <dbReference type="NCBI Taxonomy" id="412755"/>
    <lineage>
        <taxon>unclassified sequences</taxon>
        <taxon>metagenomes</taxon>
        <taxon>ecological metagenomes</taxon>
    </lineage>
</organism>
<gene>
    <name evidence="2" type="ORF">S01H4_14972</name>
</gene>
<sequence length="433" mass="49869">MKKYKHLFRKLPSNYFGNKNSGNYRFYIPPDLAVSNAECHKANSADILRTYKNSNEISLYVSIPFCKARCIYCNYFLYPYREGSEKFLDNTIKELTLLNKKVGIFKKNITSLYFGGGTPSIISKESLSKLLSSIIKKLNLIEDCEITVEASPEGDVQEKIEIIKNHANRLSLGIESFDDNHLKFLNRRYNSQKAKEVIKIALEYFDNVNIDLMYGIPNQTINDWVHTIETAISLDVTGISTYRASAIGYGPIASLIVSHRTNAPLYFIYKENPKIFPDEKTSILMYLASKKLLEKAGYKETLVGFFIKPNIEEIKVYQQRWAQSIPLYGIGLGAYSYAPFGFIHNHDKINNYENNIKNNDLPIRFFKNFGQQENLIFKILGRLKSGKMFNYEEVPKDFVKYFNKLIDPQVSYGLIERQNKNINLTLLGRALVD</sequence>
<dbReference type="SFLD" id="SFLDS00029">
    <property type="entry name" value="Radical_SAM"/>
    <property type="match status" value="1"/>
</dbReference>